<keyword evidence="2" id="KW-0723">Serine/threonine-protein kinase</keyword>
<organism evidence="11 12">
    <name type="scientific">Piptocephalis cylindrospora</name>
    <dbReference type="NCBI Taxonomy" id="1907219"/>
    <lineage>
        <taxon>Eukaryota</taxon>
        <taxon>Fungi</taxon>
        <taxon>Fungi incertae sedis</taxon>
        <taxon>Zoopagomycota</taxon>
        <taxon>Zoopagomycotina</taxon>
        <taxon>Zoopagomycetes</taxon>
        <taxon>Zoopagales</taxon>
        <taxon>Piptocephalidaceae</taxon>
        <taxon>Piptocephalis</taxon>
    </lineage>
</organism>
<accession>A0A4P9Y485</accession>
<keyword evidence="4" id="KW-0547">Nucleotide-binding</keyword>
<dbReference type="Proteomes" id="UP000267251">
    <property type="component" value="Unassembled WGS sequence"/>
</dbReference>
<keyword evidence="3" id="KW-0808">Transferase</keyword>
<name>A0A4P9Y485_9FUNG</name>
<dbReference type="Gene3D" id="3.30.200.20">
    <property type="entry name" value="Phosphorylase Kinase, domain 1"/>
    <property type="match status" value="1"/>
</dbReference>
<dbReference type="InterPro" id="IPR008271">
    <property type="entry name" value="Ser/Thr_kinase_AS"/>
</dbReference>
<feature type="non-terminal residue" evidence="11">
    <location>
        <position position="1"/>
    </location>
</feature>
<dbReference type="FunFam" id="3.30.200.20:FF:000306">
    <property type="entry name" value="IKS protein kinase"/>
    <property type="match status" value="1"/>
</dbReference>
<dbReference type="AlphaFoldDB" id="A0A4P9Y485"/>
<dbReference type="InterPro" id="IPR000719">
    <property type="entry name" value="Prot_kinase_dom"/>
</dbReference>
<keyword evidence="5 11" id="KW-0418">Kinase</keyword>
<dbReference type="OrthoDB" id="1405469at2759"/>
<evidence type="ECO:0000256" key="5">
    <source>
        <dbReference type="ARBA" id="ARBA00022777"/>
    </source>
</evidence>
<dbReference type="GO" id="GO:0005737">
    <property type="term" value="C:cytoplasm"/>
    <property type="evidence" value="ECO:0007669"/>
    <property type="project" value="TreeGrafter"/>
</dbReference>
<dbReference type="Pfam" id="PF00069">
    <property type="entry name" value="Pkinase"/>
    <property type="match status" value="1"/>
</dbReference>
<dbReference type="SMART" id="SM00220">
    <property type="entry name" value="S_TKc"/>
    <property type="match status" value="1"/>
</dbReference>
<evidence type="ECO:0000256" key="1">
    <source>
        <dbReference type="ARBA" id="ARBA00012513"/>
    </source>
</evidence>
<dbReference type="GO" id="GO:0004674">
    <property type="term" value="F:protein serine/threonine kinase activity"/>
    <property type="evidence" value="ECO:0007669"/>
    <property type="project" value="UniProtKB-KW"/>
</dbReference>
<evidence type="ECO:0000313" key="11">
    <source>
        <dbReference type="EMBL" id="RKP13747.1"/>
    </source>
</evidence>
<comment type="catalytic activity">
    <reaction evidence="9">
        <text>L-seryl-[protein] + ATP = O-phospho-L-seryl-[protein] + ADP + H(+)</text>
        <dbReference type="Rhea" id="RHEA:17989"/>
        <dbReference type="Rhea" id="RHEA-COMP:9863"/>
        <dbReference type="Rhea" id="RHEA-COMP:11604"/>
        <dbReference type="ChEBI" id="CHEBI:15378"/>
        <dbReference type="ChEBI" id="CHEBI:29999"/>
        <dbReference type="ChEBI" id="CHEBI:30616"/>
        <dbReference type="ChEBI" id="CHEBI:83421"/>
        <dbReference type="ChEBI" id="CHEBI:456216"/>
        <dbReference type="EC" id="2.7.11.1"/>
    </reaction>
</comment>
<evidence type="ECO:0000256" key="3">
    <source>
        <dbReference type="ARBA" id="ARBA00022679"/>
    </source>
</evidence>
<comment type="similarity">
    <text evidence="7">Belongs to the protein kinase superfamily. Ser/Thr protein kinase family. GCN2 subfamily.</text>
</comment>
<protein>
    <recommendedName>
        <fullName evidence="1">non-specific serine/threonine protein kinase</fullName>
        <ecNumber evidence="1">2.7.11.1</ecNumber>
    </recommendedName>
</protein>
<evidence type="ECO:0000256" key="8">
    <source>
        <dbReference type="ARBA" id="ARBA00047899"/>
    </source>
</evidence>
<evidence type="ECO:0000256" key="7">
    <source>
        <dbReference type="ARBA" id="ARBA00037982"/>
    </source>
</evidence>
<evidence type="ECO:0000256" key="2">
    <source>
        <dbReference type="ARBA" id="ARBA00022527"/>
    </source>
</evidence>
<evidence type="ECO:0000259" key="10">
    <source>
        <dbReference type="PROSITE" id="PS50011"/>
    </source>
</evidence>
<dbReference type="GO" id="GO:0005524">
    <property type="term" value="F:ATP binding"/>
    <property type="evidence" value="ECO:0007669"/>
    <property type="project" value="UniProtKB-KW"/>
</dbReference>
<feature type="domain" description="Protein kinase" evidence="10">
    <location>
        <begin position="8"/>
        <end position="177"/>
    </location>
</feature>
<evidence type="ECO:0000256" key="4">
    <source>
        <dbReference type="ARBA" id="ARBA00022741"/>
    </source>
</evidence>
<dbReference type="CDD" id="cd00180">
    <property type="entry name" value="PKc"/>
    <property type="match status" value="1"/>
</dbReference>
<evidence type="ECO:0000256" key="6">
    <source>
        <dbReference type="ARBA" id="ARBA00022840"/>
    </source>
</evidence>
<evidence type="ECO:0000256" key="9">
    <source>
        <dbReference type="ARBA" id="ARBA00048679"/>
    </source>
</evidence>
<dbReference type="PANTHER" id="PTHR11042:SF138">
    <property type="entry name" value="SERINE_THREONINE-PROTEIN KINASE IKS1-RELATED"/>
    <property type="match status" value="1"/>
</dbReference>
<dbReference type="Gene3D" id="1.10.510.10">
    <property type="entry name" value="Transferase(Phosphotransferase) domain 1"/>
    <property type="match status" value="1"/>
</dbReference>
<dbReference type="SUPFAM" id="SSF56112">
    <property type="entry name" value="Protein kinase-like (PK-like)"/>
    <property type="match status" value="1"/>
</dbReference>
<dbReference type="EMBL" id="KZ987951">
    <property type="protein sequence ID" value="RKP13747.1"/>
    <property type="molecule type" value="Genomic_DNA"/>
</dbReference>
<dbReference type="InterPro" id="IPR011009">
    <property type="entry name" value="Kinase-like_dom_sf"/>
</dbReference>
<keyword evidence="6" id="KW-0067">ATP-binding</keyword>
<dbReference type="GO" id="GO:0005634">
    <property type="term" value="C:nucleus"/>
    <property type="evidence" value="ECO:0007669"/>
    <property type="project" value="TreeGrafter"/>
</dbReference>
<gene>
    <name evidence="11" type="ORF">BJ684DRAFT_9625</name>
</gene>
<dbReference type="PROSITE" id="PS50011">
    <property type="entry name" value="PROTEIN_KINASE_DOM"/>
    <property type="match status" value="1"/>
</dbReference>
<proteinExistence type="inferred from homology"/>
<dbReference type="EC" id="2.7.11.1" evidence="1"/>
<comment type="catalytic activity">
    <reaction evidence="8">
        <text>L-threonyl-[protein] + ATP = O-phospho-L-threonyl-[protein] + ADP + H(+)</text>
        <dbReference type="Rhea" id="RHEA:46608"/>
        <dbReference type="Rhea" id="RHEA-COMP:11060"/>
        <dbReference type="Rhea" id="RHEA-COMP:11605"/>
        <dbReference type="ChEBI" id="CHEBI:15378"/>
        <dbReference type="ChEBI" id="CHEBI:30013"/>
        <dbReference type="ChEBI" id="CHEBI:30616"/>
        <dbReference type="ChEBI" id="CHEBI:61977"/>
        <dbReference type="ChEBI" id="CHEBI:456216"/>
        <dbReference type="EC" id="2.7.11.1"/>
    </reaction>
</comment>
<sequence>QGYYARFFREERMLGRGYRGSVFLCQHILDSVPLGQYAIKKVAIGDNHTWLARMLREIDLLERLRHRHVIEYKHVWIESHQLSRFVPAVPCLFILMEFANGGNLEEFVEKRKEGAIRGPSRYADGKEEEFISLEEARGFMKDMCSGLQHLHTHGVIHRDLKPGNVLLSFDHGDGSSR</sequence>
<keyword evidence="12" id="KW-1185">Reference proteome</keyword>
<dbReference type="PANTHER" id="PTHR11042">
    <property type="entry name" value="EUKARYOTIC TRANSLATION INITIATION FACTOR 2-ALPHA KINASE EIF2-ALPHA KINASE -RELATED"/>
    <property type="match status" value="1"/>
</dbReference>
<dbReference type="InterPro" id="IPR050339">
    <property type="entry name" value="CC_SR_Kinase"/>
</dbReference>
<dbReference type="PROSITE" id="PS00108">
    <property type="entry name" value="PROTEIN_KINASE_ST"/>
    <property type="match status" value="1"/>
</dbReference>
<evidence type="ECO:0000313" key="12">
    <source>
        <dbReference type="Proteomes" id="UP000267251"/>
    </source>
</evidence>
<reference evidence="12" key="1">
    <citation type="journal article" date="2018" name="Nat. Microbiol.">
        <title>Leveraging single-cell genomics to expand the fungal tree of life.</title>
        <authorList>
            <person name="Ahrendt S.R."/>
            <person name="Quandt C.A."/>
            <person name="Ciobanu D."/>
            <person name="Clum A."/>
            <person name="Salamov A."/>
            <person name="Andreopoulos B."/>
            <person name="Cheng J.F."/>
            <person name="Woyke T."/>
            <person name="Pelin A."/>
            <person name="Henrissat B."/>
            <person name="Reynolds N.K."/>
            <person name="Benny G.L."/>
            <person name="Smith M.E."/>
            <person name="James T.Y."/>
            <person name="Grigoriev I.V."/>
        </authorList>
    </citation>
    <scope>NUCLEOTIDE SEQUENCE [LARGE SCALE GENOMIC DNA]</scope>
</reference>